<dbReference type="EMBL" id="LT629688">
    <property type="protein sequence ID" value="SDE59748.1"/>
    <property type="molecule type" value="Genomic_DNA"/>
</dbReference>
<dbReference type="STRING" id="675864.SAMN04489747_3853"/>
<reference evidence="2 3" key="1">
    <citation type="submission" date="2016-10" db="EMBL/GenBank/DDBJ databases">
        <authorList>
            <person name="de Groot N.N."/>
        </authorList>
    </citation>
    <scope>NUCLEOTIDE SEQUENCE [LARGE SCALE GENOMIC DNA]</scope>
    <source>
        <strain evidence="2 3">MON 2.2</strain>
    </source>
</reference>
<name>A0A1G7E7R1_9ACTN</name>
<dbReference type="Proteomes" id="UP000198546">
    <property type="component" value="Chromosome i"/>
</dbReference>
<proteinExistence type="predicted"/>
<evidence type="ECO:0000313" key="2">
    <source>
        <dbReference type="EMBL" id="SDE59748.1"/>
    </source>
</evidence>
<accession>A0A1G7E7R1</accession>
<dbReference type="AlphaFoldDB" id="A0A1G7E7R1"/>
<evidence type="ECO:0000313" key="3">
    <source>
        <dbReference type="Proteomes" id="UP000198546"/>
    </source>
</evidence>
<evidence type="ECO:0000256" key="1">
    <source>
        <dbReference type="SAM" id="MobiDB-lite"/>
    </source>
</evidence>
<sequence length="315" mass="34729">MGISRSRGAGKQDDSRSARVGPCVVPDEPWSTAELAEALSPLLVGTRGLLRPRDCTVLDVRPREHDVLVRFRWMSYPHVLGRGLPPRSQYTEDGGSLEPRYWASDALTWFDEQLCTGLLVTASRRERPGFIELVDRPGPAADRRFCTTSTEPDDEDVWSAVDLFEQDGFDTRPVRAIRADGSLIAWVRAHLDSRTGSPWVGHAAVTRTGATTARLEFCEVAGDVPGTVVVDLCRTAAHIASWHGAQRVVTSLGQPELSILGFVQRDDHRELDTAFLGEDHEAVGALIRGSRAWKPSGRVRRAALLARLTHRVVGR</sequence>
<keyword evidence="3" id="KW-1185">Reference proteome</keyword>
<feature type="region of interest" description="Disordered" evidence="1">
    <location>
        <begin position="1"/>
        <end position="22"/>
    </location>
</feature>
<organism evidence="2 3">
    <name type="scientific">Auraticoccus monumenti</name>
    <dbReference type="NCBI Taxonomy" id="675864"/>
    <lineage>
        <taxon>Bacteria</taxon>
        <taxon>Bacillati</taxon>
        <taxon>Actinomycetota</taxon>
        <taxon>Actinomycetes</taxon>
        <taxon>Propionibacteriales</taxon>
        <taxon>Propionibacteriaceae</taxon>
        <taxon>Auraticoccus</taxon>
    </lineage>
</organism>
<protein>
    <submittedName>
        <fullName evidence="2">Uncharacterized protein</fullName>
    </submittedName>
</protein>
<gene>
    <name evidence="2" type="ORF">SAMN04489747_3853</name>
</gene>